<dbReference type="InterPro" id="IPR012480">
    <property type="entry name" value="Hepar_II_III_C"/>
</dbReference>
<accession>A0A161LG40</accession>
<comment type="subcellular location">
    <subcellularLocation>
        <location evidence="1">Cell envelope</location>
    </subcellularLocation>
</comment>
<name>A0A161LG40_9BACT</name>
<dbReference type="SUPFAM" id="SSF48230">
    <property type="entry name" value="Chondroitin AC/alginate lyase"/>
    <property type="match status" value="1"/>
</dbReference>
<dbReference type="Gene3D" id="1.50.10.100">
    <property type="entry name" value="Chondroitin AC/alginate lyase"/>
    <property type="match status" value="1"/>
</dbReference>
<evidence type="ECO:0000256" key="1">
    <source>
        <dbReference type="ARBA" id="ARBA00004196"/>
    </source>
</evidence>
<dbReference type="OrthoDB" id="9793856at2"/>
<dbReference type="InterPro" id="IPR008929">
    <property type="entry name" value="Chondroitin_lyas"/>
</dbReference>
<dbReference type="Gene3D" id="2.70.98.70">
    <property type="match status" value="1"/>
</dbReference>
<sequence>MKLRDRLFFLLVFFSLTFATAFAQISHRNILVPFETGINTQLIPVDEWKPFPQNAAEWRNLIPSETQKNLIKKGEAALKKEFRAIPATVTLEFKRNGNRTDYEDISFDKRYMLWDMVLAEAIEGNGRFTDHIIDGIWSVCEESFWGINAHIGMQKAGTGLPDVQEPVVDLFAAETAAILSWTDYLLGPSLDRQSKLIRQRIRYEIDRRVLTPMISARYGYLGGGNPEEKLSNWAPWVASNYLTANLLLEKDPQRRVDGVTRSMKIINQYINGLGNDGSTEEGPHYWFASGACVFDALALLKDATGGSLDLFQNEFIKQIGAYICKMHIAGNYFINVADAAPALKADGLLLYRFGTATGDDYLKSFGAMAYRESLHDTLPHEQFYRTRQLYNLKAISDCEKFTGSVNDIPDVWLPDVQLMSSRSAKGLFVAAHGGDNGESHNHNDVGDFMVYAGGYPLIIDVGRGTYTARTFSKNRYDIWFNTSAYHNLPLINGYQQAEGREFAASGVKYNHKGNISQLTLDIAKAYPREAGIQSWTRTVEMNKKQGITIRDSYRASAPLKSLSQTFMTICETDLSTPGQIRFILPDKKIATLSFNAAIWKASIEKAQKGIPEEKGLAASWDGKSIYRIILTAIAPNTQGTLQYKITF</sequence>
<dbReference type="Proteomes" id="UP000076586">
    <property type="component" value="Unassembled WGS sequence"/>
</dbReference>
<gene>
    <name evidence="3" type="ORF">PJIAN_4855</name>
</gene>
<organism evidence="3 4">
    <name type="scientific">Paludibacter jiangxiensis</name>
    <dbReference type="NCBI Taxonomy" id="681398"/>
    <lineage>
        <taxon>Bacteria</taxon>
        <taxon>Pseudomonadati</taxon>
        <taxon>Bacteroidota</taxon>
        <taxon>Bacteroidia</taxon>
        <taxon>Bacteroidales</taxon>
        <taxon>Paludibacteraceae</taxon>
        <taxon>Paludibacter</taxon>
    </lineage>
</organism>
<dbReference type="Pfam" id="PF07940">
    <property type="entry name" value="Hepar_II_III_C"/>
    <property type="match status" value="1"/>
</dbReference>
<evidence type="ECO:0000313" key="4">
    <source>
        <dbReference type="Proteomes" id="UP000076586"/>
    </source>
</evidence>
<proteinExistence type="predicted"/>
<dbReference type="STRING" id="681398.PJIAN_4855"/>
<evidence type="ECO:0000313" key="3">
    <source>
        <dbReference type="EMBL" id="GAT64305.1"/>
    </source>
</evidence>
<dbReference type="GO" id="GO:0030313">
    <property type="term" value="C:cell envelope"/>
    <property type="evidence" value="ECO:0007669"/>
    <property type="project" value="UniProtKB-SubCell"/>
</dbReference>
<dbReference type="AlphaFoldDB" id="A0A161LG40"/>
<reference evidence="4" key="1">
    <citation type="submission" date="2016-04" db="EMBL/GenBank/DDBJ databases">
        <title>Draft genome sequence of Paludibacter jiangxiensis strain NM7.</title>
        <authorList>
            <person name="Qiu Y."/>
            <person name="Matsuura N."/>
            <person name="Ohashi A."/>
            <person name="Tourlousse M.D."/>
            <person name="Sekiguchi Y."/>
        </authorList>
    </citation>
    <scope>NUCLEOTIDE SEQUENCE [LARGE SCALE GENOMIC DNA]</scope>
    <source>
        <strain evidence="4">NM7</strain>
    </source>
</reference>
<dbReference type="GO" id="GO:0016829">
    <property type="term" value="F:lyase activity"/>
    <property type="evidence" value="ECO:0007669"/>
    <property type="project" value="InterPro"/>
</dbReference>
<feature type="domain" description="Heparinase II/III-like C-terminal" evidence="2">
    <location>
        <begin position="429"/>
        <end position="559"/>
    </location>
</feature>
<comment type="caution">
    <text evidence="3">The sequence shown here is derived from an EMBL/GenBank/DDBJ whole genome shotgun (WGS) entry which is preliminary data.</text>
</comment>
<keyword evidence="4" id="KW-1185">Reference proteome</keyword>
<dbReference type="RefSeq" id="WP_068706271.1">
    <property type="nucleotide sequence ID" value="NZ_BDCR01000004.1"/>
</dbReference>
<dbReference type="EMBL" id="BDCR01000004">
    <property type="protein sequence ID" value="GAT64305.1"/>
    <property type="molecule type" value="Genomic_DNA"/>
</dbReference>
<reference evidence="4" key="2">
    <citation type="journal article" date="2017" name="Genome Announc.">
        <title>Draft genome sequence of Paludibacter jiangxiensis NM7(T), a propionate-producing fermentative bacterium.</title>
        <authorList>
            <person name="Qiu Y.-L."/>
            <person name="Tourlousse D.M."/>
            <person name="Matsuura N."/>
            <person name="Ohashi A."/>
            <person name="Sekiguchi Y."/>
        </authorList>
    </citation>
    <scope>NUCLEOTIDE SEQUENCE [LARGE SCALE GENOMIC DNA]</scope>
    <source>
        <strain evidence="4">NM7</strain>
    </source>
</reference>
<protein>
    <submittedName>
        <fullName evidence="3">Heparinase II/III-like protein</fullName>
    </submittedName>
</protein>
<evidence type="ECO:0000259" key="2">
    <source>
        <dbReference type="Pfam" id="PF07940"/>
    </source>
</evidence>